<dbReference type="SUPFAM" id="SSF56235">
    <property type="entry name" value="N-terminal nucleophile aminohydrolases (Ntn hydrolases)"/>
    <property type="match status" value="1"/>
</dbReference>
<dbReference type="EC" id="3.5.1.11" evidence="2"/>
<dbReference type="InterPro" id="IPR005079">
    <property type="entry name" value="Peptidase_C45_hydrolase"/>
</dbReference>
<dbReference type="InterPro" id="IPR029055">
    <property type="entry name" value="Ntn_hydrolases_N"/>
</dbReference>
<proteinExistence type="predicted"/>
<dbReference type="AlphaFoldDB" id="A0A221VX13"/>
<dbReference type="GO" id="GO:0008953">
    <property type="term" value="F:penicillin amidase activity"/>
    <property type="evidence" value="ECO:0007669"/>
    <property type="project" value="UniProtKB-EC"/>
</dbReference>
<protein>
    <submittedName>
        <fullName evidence="2">Penicillin acylase</fullName>
        <ecNumber evidence="2">3.5.1.11</ecNumber>
    </submittedName>
</protein>
<gene>
    <name evidence="2" type="ORF">AHOG_02090</name>
</gene>
<keyword evidence="3" id="KW-1185">Reference proteome</keyword>
<evidence type="ECO:0000313" key="2">
    <source>
        <dbReference type="EMBL" id="ASO18082.1"/>
    </source>
</evidence>
<name>A0A221VX13_9PSEU</name>
<organism evidence="2 3">
    <name type="scientific">Actinoalloteichus hoggarensis</name>
    <dbReference type="NCBI Taxonomy" id="1470176"/>
    <lineage>
        <taxon>Bacteria</taxon>
        <taxon>Bacillati</taxon>
        <taxon>Actinomycetota</taxon>
        <taxon>Actinomycetes</taxon>
        <taxon>Pseudonocardiales</taxon>
        <taxon>Pseudonocardiaceae</taxon>
        <taxon>Actinoalloteichus</taxon>
    </lineage>
</organism>
<dbReference type="Pfam" id="PF03417">
    <property type="entry name" value="AAT"/>
    <property type="match status" value="1"/>
</dbReference>
<accession>A0A221VX13</accession>
<feature type="domain" description="Peptidase C45 hydrolase" evidence="1">
    <location>
        <begin position="166"/>
        <end position="360"/>
    </location>
</feature>
<dbReference type="KEGG" id="ahg:AHOG_02090"/>
<reference evidence="2 3" key="1">
    <citation type="submission" date="2017-07" db="EMBL/GenBank/DDBJ databases">
        <title>Complete genome sequence of Actinoalloteichus hoggarensis DSM 45943, type strain of Actinoalloteichus hoggarensis.</title>
        <authorList>
            <person name="Ruckert C."/>
            <person name="Nouioui I."/>
            <person name="Willmese J."/>
            <person name="van Wezel G."/>
            <person name="Klenk H.-P."/>
            <person name="Kalinowski J."/>
            <person name="Zotchev S.B."/>
        </authorList>
    </citation>
    <scope>NUCLEOTIDE SEQUENCE [LARGE SCALE GENOMIC DNA]</scope>
    <source>
        <strain evidence="2 3">DSM 45943</strain>
    </source>
</reference>
<sequence>MYRSVDGRLTVRHVRLQGTNEEIGESLGKTARSRYQVSPQDLLLPADVAAGRREWAARHYPELLQRGAGIARSFGLDPSDPEVDALGVGFNVALPVPPQVMGCSVVAAPTTDSGIVLQRNFDFGFLSLPEMILGPGAYPEAPAMLSEPYLMEIHPTDGGMSALFMCAFDLCNGVIDGMNEAGLVVSLMQLIDRTDSEFAPPAVEPGLNEFEVLRFLLDRCRTVGEAQRVFEEQRPYLSWLPCHYVIADADGAVMLVEPDDAGVMQIRTTRDGPMCSTNHSLLRQLPDSSRNDPEILGSLDRLRVLTDTVVADSAGSFGSDRLAAAAGQVAVSTRRPEDGSVLGGTLWSAAYRPGDRSLSIRYWAGPGETDGSPDFSPEMRFALAPA</sequence>
<dbReference type="NCBIfam" id="NF040521">
    <property type="entry name" value="C45_proenzyme"/>
    <property type="match status" value="1"/>
</dbReference>
<evidence type="ECO:0000313" key="3">
    <source>
        <dbReference type="Proteomes" id="UP000204221"/>
    </source>
</evidence>
<dbReference type="Proteomes" id="UP000204221">
    <property type="component" value="Chromosome"/>
</dbReference>
<keyword evidence="2" id="KW-0378">Hydrolase</keyword>
<evidence type="ECO:0000259" key="1">
    <source>
        <dbReference type="Pfam" id="PF03417"/>
    </source>
</evidence>
<dbReference type="EMBL" id="CP022521">
    <property type="protein sequence ID" value="ASO18082.1"/>
    <property type="molecule type" value="Genomic_DNA"/>
</dbReference>
<dbReference type="InterPro" id="IPR047794">
    <property type="entry name" value="C45_proenzyme-like"/>
</dbReference>
<dbReference type="Gene3D" id="3.60.60.10">
    <property type="entry name" value="Penicillin V Acylase, Chain A"/>
    <property type="match status" value="1"/>
</dbReference>